<dbReference type="AlphaFoldDB" id="A0A7X0PGY3"/>
<reference evidence="4 5" key="1">
    <citation type="submission" date="2020-08" db="EMBL/GenBank/DDBJ databases">
        <title>Functional genomics of gut bacteria from endangered species of beetles.</title>
        <authorList>
            <person name="Carlos-Shanley C."/>
        </authorList>
    </citation>
    <scope>NUCLEOTIDE SEQUENCE [LARGE SCALE GENOMIC DNA]</scope>
    <source>
        <strain evidence="4 5">S00198</strain>
    </source>
</reference>
<evidence type="ECO:0000256" key="2">
    <source>
        <dbReference type="PROSITE-ProRule" id="PRU00169"/>
    </source>
</evidence>
<dbReference type="PANTHER" id="PTHR44591:SF3">
    <property type="entry name" value="RESPONSE REGULATORY DOMAIN-CONTAINING PROTEIN"/>
    <property type="match status" value="1"/>
</dbReference>
<dbReference type="InterPro" id="IPR011006">
    <property type="entry name" value="CheY-like_superfamily"/>
</dbReference>
<dbReference type="PANTHER" id="PTHR44591">
    <property type="entry name" value="STRESS RESPONSE REGULATOR PROTEIN 1"/>
    <property type="match status" value="1"/>
</dbReference>
<dbReference type="EMBL" id="JACHLK010000009">
    <property type="protein sequence ID" value="MBB6561745.1"/>
    <property type="molecule type" value="Genomic_DNA"/>
</dbReference>
<protein>
    <submittedName>
        <fullName evidence="4">CheY-like chemotaxis protein/HPt (Histidine-containing phosphotransfer) domain-containing protein</fullName>
    </submittedName>
</protein>
<dbReference type="InterPro" id="IPR050595">
    <property type="entry name" value="Bact_response_regulator"/>
</dbReference>
<proteinExistence type="predicted"/>
<keyword evidence="1 2" id="KW-0597">Phosphoprotein</keyword>
<evidence type="ECO:0000259" key="3">
    <source>
        <dbReference type="PROSITE" id="PS50110"/>
    </source>
</evidence>
<dbReference type="InterPro" id="IPR001789">
    <property type="entry name" value="Sig_transdc_resp-reg_receiver"/>
</dbReference>
<keyword evidence="5" id="KW-1185">Reference proteome</keyword>
<gene>
    <name evidence="4" type="ORF">HNP48_004439</name>
</gene>
<dbReference type="InterPro" id="IPR036641">
    <property type="entry name" value="HPT_dom_sf"/>
</dbReference>
<dbReference type="RefSeq" id="WP_311773849.1">
    <property type="nucleotide sequence ID" value="NZ_JACHLK010000009.1"/>
</dbReference>
<feature type="modified residue" description="4-aspartylphosphate" evidence="2">
    <location>
        <position position="54"/>
    </location>
</feature>
<evidence type="ECO:0000313" key="4">
    <source>
        <dbReference type="EMBL" id="MBB6561745.1"/>
    </source>
</evidence>
<sequence>MKNRRVLLVEDDASISRFVAMAVEDLEVDLVPCADVACALAELQAKPARLLITDLMLPGLSGFDLLQRLQADPALQGDAKVAIFSAGINAAVLAQLEALPVWRVLRKPASVVQLQACVQDALADAEPPAPPQAPAMPDDGDVVTTYFAGNTALFHAYRAKCRVQLPHDLQAGDAALDLGDLAALQRLSHSLATVLRTLGWSADSVLAKQIEAAAGAGDPVAARQAWDRLRPRLLQV</sequence>
<comment type="caution">
    <text evidence="4">The sequence shown here is derived from an EMBL/GenBank/DDBJ whole genome shotgun (WGS) entry which is preliminary data.</text>
</comment>
<dbReference type="Proteomes" id="UP000575083">
    <property type="component" value="Unassembled WGS sequence"/>
</dbReference>
<dbReference type="GO" id="GO:0000160">
    <property type="term" value="P:phosphorelay signal transduction system"/>
    <property type="evidence" value="ECO:0007669"/>
    <property type="project" value="InterPro"/>
</dbReference>
<accession>A0A7X0PGY3</accession>
<name>A0A7X0PGY3_9BURK</name>
<feature type="domain" description="Response regulatory" evidence="3">
    <location>
        <begin position="5"/>
        <end position="122"/>
    </location>
</feature>
<dbReference type="Gene3D" id="1.20.120.160">
    <property type="entry name" value="HPT domain"/>
    <property type="match status" value="1"/>
</dbReference>
<dbReference type="CDD" id="cd00156">
    <property type="entry name" value="REC"/>
    <property type="match status" value="1"/>
</dbReference>
<organism evidence="4 5">
    <name type="scientific">Acidovorax soli</name>
    <dbReference type="NCBI Taxonomy" id="592050"/>
    <lineage>
        <taxon>Bacteria</taxon>
        <taxon>Pseudomonadati</taxon>
        <taxon>Pseudomonadota</taxon>
        <taxon>Betaproteobacteria</taxon>
        <taxon>Burkholderiales</taxon>
        <taxon>Comamonadaceae</taxon>
        <taxon>Acidovorax</taxon>
    </lineage>
</organism>
<dbReference type="SUPFAM" id="SSF52172">
    <property type="entry name" value="CheY-like"/>
    <property type="match status" value="1"/>
</dbReference>
<evidence type="ECO:0000256" key="1">
    <source>
        <dbReference type="ARBA" id="ARBA00022553"/>
    </source>
</evidence>
<dbReference type="Pfam" id="PF00072">
    <property type="entry name" value="Response_reg"/>
    <property type="match status" value="1"/>
</dbReference>
<dbReference type="PROSITE" id="PS50110">
    <property type="entry name" value="RESPONSE_REGULATORY"/>
    <property type="match status" value="1"/>
</dbReference>
<dbReference type="SUPFAM" id="SSF47226">
    <property type="entry name" value="Histidine-containing phosphotransfer domain, HPT domain"/>
    <property type="match status" value="1"/>
</dbReference>
<dbReference type="Gene3D" id="3.40.50.2300">
    <property type="match status" value="1"/>
</dbReference>
<dbReference type="SMART" id="SM00448">
    <property type="entry name" value="REC"/>
    <property type="match status" value="1"/>
</dbReference>
<evidence type="ECO:0000313" key="5">
    <source>
        <dbReference type="Proteomes" id="UP000575083"/>
    </source>
</evidence>